<keyword evidence="3" id="KW-1185">Reference proteome</keyword>
<dbReference type="InParanoid" id="E3IXN2"/>
<gene>
    <name evidence="2" type="ordered locus">FraEuI1c_2152</name>
</gene>
<feature type="region of interest" description="Disordered" evidence="1">
    <location>
        <begin position="60"/>
        <end position="86"/>
    </location>
</feature>
<sequence length="235" mass="23880" precursor="true">MTMLASCAGGAQPAGQAATTTPAAAAATTVPAGTTPTKARSGAAVVATRLINLAPVDQRGHATSGWSIDRNDDDPNAPIDCGDTSQAYPSPAAASGDIYSCAPSAAEADACWPTAQARQMLCLRDPYSPVLTALTAQALVAKVSAPRDPVPLGLRLANGDQCRLRDGGAWGSPPQHPDYVGYYSCASHGIVWAPQESSTGGIDRTTKRWTVLVGGETGPLTTVAVTDASFVTTAA</sequence>
<dbReference type="Proteomes" id="UP000002484">
    <property type="component" value="Chromosome"/>
</dbReference>
<dbReference type="AlphaFoldDB" id="E3IXN2"/>
<organism evidence="2 3">
    <name type="scientific">Pseudofrankia inefficax (strain DSM 45817 / CECT 9037 / DDB 130130 / EuI1c)</name>
    <name type="common">Frankia inefficax</name>
    <dbReference type="NCBI Taxonomy" id="298654"/>
    <lineage>
        <taxon>Bacteria</taxon>
        <taxon>Bacillati</taxon>
        <taxon>Actinomycetota</taxon>
        <taxon>Actinomycetes</taxon>
        <taxon>Frankiales</taxon>
        <taxon>Frankiaceae</taxon>
        <taxon>Pseudofrankia</taxon>
    </lineage>
</organism>
<reference evidence="2 3" key="1">
    <citation type="submission" date="2010-10" db="EMBL/GenBank/DDBJ databases">
        <title>Complete sequence of Frankia sp. EuI1c.</title>
        <authorList>
            <consortium name="US DOE Joint Genome Institute"/>
            <person name="Lucas S."/>
            <person name="Copeland A."/>
            <person name="Lapidus A."/>
            <person name="Cheng J.-F."/>
            <person name="Bruce D."/>
            <person name="Goodwin L."/>
            <person name="Pitluck S."/>
            <person name="Chertkov O."/>
            <person name="Detter J.C."/>
            <person name="Han C."/>
            <person name="Tapia R."/>
            <person name="Land M."/>
            <person name="Hauser L."/>
            <person name="Jeffries C."/>
            <person name="Kyrpides N."/>
            <person name="Ivanova N."/>
            <person name="Mikhailova N."/>
            <person name="Beauchemin N."/>
            <person name="Sen A."/>
            <person name="Sur S.A."/>
            <person name="Gtari M."/>
            <person name="Wall L."/>
            <person name="Tisa L."/>
            <person name="Woyke T."/>
        </authorList>
    </citation>
    <scope>NUCLEOTIDE SEQUENCE [LARGE SCALE GENOMIC DNA]</scope>
    <source>
        <strain evidence="3">DSM 45817 / CECT 9037 / EuI1c</strain>
    </source>
</reference>
<protein>
    <submittedName>
        <fullName evidence="2">Uncharacterized protein</fullName>
    </submittedName>
</protein>
<dbReference type="EMBL" id="CP002299">
    <property type="protein sequence ID" value="ADP80191.1"/>
    <property type="molecule type" value="Genomic_DNA"/>
</dbReference>
<evidence type="ECO:0000256" key="1">
    <source>
        <dbReference type="SAM" id="MobiDB-lite"/>
    </source>
</evidence>
<evidence type="ECO:0000313" key="2">
    <source>
        <dbReference type="EMBL" id="ADP80191.1"/>
    </source>
</evidence>
<dbReference type="STRING" id="298654.FraEuI1c_2152"/>
<dbReference type="KEGG" id="fri:FraEuI1c_2152"/>
<name>E3IXN2_PSEI1</name>
<accession>E3IXN2</accession>
<dbReference type="eggNOG" id="ENOG5034AQC">
    <property type="taxonomic scope" value="Bacteria"/>
</dbReference>
<dbReference type="HOGENOM" id="CLU_099425_0_0_11"/>
<evidence type="ECO:0000313" key="3">
    <source>
        <dbReference type="Proteomes" id="UP000002484"/>
    </source>
</evidence>
<proteinExistence type="predicted"/>